<evidence type="ECO:0000256" key="1">
    <source>
        <dbReference type="SAM" id="Phobius"/>
    </source>
</evidence>
<dbReference type="AlphaFoldDB" id="A0A3D9IBN5"/>
<reference evidence="2 3" key="1">
    <citation type="submission" date="2018-07" db="EMBL/GenBank/DDBJ databases">
        <title>Genomic Encyclopedia of Type Strains, Phase III (KMG-III): the genomes of soil and plant-associated and newly described type strains.</title>
        <authorList>
            <person name="Whitman W."/>
        </authorList>
    </citation>
    <scope>NUCLEOTIDE SEQUENCE [LARGE SCALE GENOMIC DNA]</scope>
    <source>
        <strain evidence="2 3">CECT 8236</strain>
    </source>
</reference>
<keyword evidence="1" id="KW-1133">Transmembrane helix</keyword>
<dbReference type="EMBL" id="QRDY01000008">
    <property type="protein sequence ID" value="RED58616.1"/>
    <property type="molecule type" value="Genomic_DNA"/>
</dbReference>
<feature type="transmembrane region" description="Helical" evidence="1">
    <location>
        <begin position="58"/>
        <end position="79"/>
    </location>
</feature>
<dbReference type="RefSeq" id="WP_115993594.1">
    <property type="nucleotide sequence ID" value="NZ_QRDY01000008.1"/>
</dbReference>
<sequence length="92" mass="9123">MLLLGIAGMIASIACAALFVTGRMSIIGRTLAFAFVAMGVALGSTAGTIAAGAGASDIHSASIGIIAGGLLAFAGNMAIRKLIKKVDLRHHS</sequence>
<evidence type="ECO:0000313" key="2">
    <source>
        <dbReference type="EMBL" id="RED58616.1"/>
    </source>
</evidence>
<feature type="transmembrane region" description="Helical" evidence="1">
    <location>
        <begin position="6"/>
        <end position="24"/>
    </location>
</feature>
<organism evidence="2 3">
    <name type="scientific">Cohnella lupini</name>
    <dbReference type="NCBI Taxonomy" id="1294267"/>
    <lineage>
        <taxon>Bacteria</taxon>
        <taxon>Bacillati</taxon>
        <taxon>Bacillota</taxon>
        <taxon>Bacilli</taxon>
        <taxon>Bacillales</taxon>
        <taxon>Paenibacillaceae</taxon>
        <taxon>Cohnella</taxon>
    </lineage>
</organism>
<accession>A0A3D9IBN5</accession>
<proteinExistence type="predicted"/>
<name>A0A3D9IBN5_9BACL</name>
<evidence type="ECO:0000313" key="3">
    <source>
        <dbReference type="Proteomes" id="UP000256869"/>
    </source>
</evidence>
<gene>
    <name evidence="2" type="ORF">DFP95_108143</name>
</gene>
<comment type="caution">
    <text evidence="2">The sequence shown here is derived from an EMBL/GenBank/DDBJ whole genome shotgun (WGS) entry which is preliminary data.</text>
</comment>
<feature type="transmembrane region" description="Helical" evidence="1">
    <location>
        <begin position="31"/>
        <end position="52"/>
    </location>
</feature>
<keyword evidence="1" id="KW-0812">Transmembrane</keyword>
<keyword evidence="3" id="KW-1185">Reference proteome</keyword>
<dbReference type="Proteomes" id="UP000256869">
    <property type="component" value="Unassembled WGS sequence"/>
</dbReference>
<protein>
    <submittedName>
        <fullName evidence="2">Uncharacterized protein</fullName>
    </submittedName>
</protein>
<keyword evidence="1" id="KW-0472">Membrane</keyword>